<name>N6VR80_9EURY</name>
<dbReference type="RefSeq" id="WP_004590453.1">
    <property type="nucleotide sequence ID" value="NZ_APMM01000016.1"/>
</dbReference>
<evidence type="ECO:0000313" key="1">
    <source>
        <dbReference type="EMBL" id="ENN96410.1"/>
    </source>
</evidence>
<sequence>MLKKVVGLNKNKKEGEIIKRSSRRWKKKGRMRWKWYKKRLRRLKRERRRARS</sequence>
<dbReference type="STRING" id="1069083.GCA_000371805_00771"/>
<dbReference type="Proteomes" id="UP000053695">
    <property type="component" value="Unassembled WGS sequence"/>
</dbReference>
<reference evidence="1 2" key="1">
    <citation type="journal article" date="2013" name="Genome Announc.">
        <title>Draft Genome Sequence of a Highly Flagellated, Fast-Swimming Archaeon, Methanocaldococcus villosus Strain KIN24-T80 (DSM 22612).</title>
        <authorList>
            <person name="Thennarasu S."/>
            <person name="Polireddy D."/>
            <person name="Antony A."/>
            <person name="Yada M.R."/>
            <person name="Algarawi S."/>
            <person name="Sivakumar N."/>
        </authorList>
    </citation>
    <scope>NUCLEOTIDE SEQUENCE [LARGE SCALE GENOMIC DNA]</scope>
    <source>
        <strain evidence="1 2">KIN24-T80</strain>
    </source>
</reference>
<protein>
    <recommendedName>
        <fullName evidence="3">50S ribosomal protein L41e</fullName>
    </recommendedName>
</protein>
<dbReference type="EMBL" id="APMM01000016">
    <property type="protein sequence ID" value="ENN96410.1"/>
    <property type="molecule type" value="Genomic_DNA"/>
</dbReference>
<gene>
    <name evidence="1" type="ORF">J422_02504</name>
</gene>
<comment type="caution">
    <text evidence="1">The sequence shown here is derived from an EMBL/GenBank/DDBJ whole genome shotgun (WGS) entry which is preliminary data.</text>
</comment>
<dbReference type="PATRIC" id="fig|1069083.5.peg.490"/>
<evidence type="ECO:0000313" key="2">
    <source>
        <dbReference type="Proteomes" id="UP000053695"/>
    </source>
</evidence>
<evidence type="ECO:0008006" key="3">
    <source>
        <dbReference type="Google" id="ProtNLM"/>
    </source>
</evidence>
<keyword evidence="2" id="KW-1185">Reference proteome</keyword>
<proteinExistence type="predicted"/>
<dbReference type="AlphaFoldDB" id="N6VR80"/>
<accession>N6VR80</accession>
<organism evidence="1 2">
    <name type="scientific">Methanocaldococcus villosus KIN24-T80</name>
    <dbReference type="NCBI Taxonomy" id="1069083"/>
    <lineage>
        <taxon>Archaea</taxon>
        <taxon>Methanobacteriati</taxon>
        <taxon>Methanobacteriota</taxon>
        <taxon>Methanomada group</taxon>
        <taxon>Methanococci</taxon>
        <taxon>Methanococcales</taxon>
        <taxon>Methanocaldococcaceae</taxon>
        <taxon>Methanocaldococcus</taxon>
    </lineage>
</organism>